<dbReference type="NCBIfam" id="TIGR01378">
    <property type="entry name" value="thi_PPkinase"/>
    <property type="match status" value="1"/>
</dbReference>
<organism evidence="7 8">
    <name type="scientific">Bacillus suaedaesalsae</name>
    <dbReference type="NCBI Taxonomy" id="2810349"/>
    <lineage>
        <taxon>Bacteria</taxon>
        <taxon>Bacillati</taxon>
        <taxon>Bacillota</taxon>
        <taxon>Bacilli</taxon>
        <taxon>Bacillales</taxon>
        <taxon>Bacillaceae</taxon>
        <taxon>Bacillus</taxon>
    </lineage>
</organism>
<evidence type="ECO:0000259" key="6">
    <source>
        <dbReference type="SMART" id="SM00983"/>
    </source>
</evidence>
<evidence type="ECO:0000256" key="2">
    <source>
        <dbReference type="ARBA" id="ARBA00022741"/>
    </source>
</evidence>
<gene>
    <name evidence="7" type="ORF">JR050_12545</name>
</gene>
<feature type="domain" description="Thiamin pyrophosphokinase thiamin-binding" evidence="6">
    <location>
        <begin position="141"/>
        <end position="207"/>
    </location>
</feature>
<evidence type="ECO:0000256" key="5">
    <source>
        <dbReference type="NCBIfam" id="TIGR01378"/>
    </source>
</evidence>
<comment type="caution">
    <text evidence="7">The sequence shown here is derived from an EMBL/GenBank/DDBJ whole genome shotgun (WGS) entry which is preliminary data.</text>
</comment>
<keyword evidence="1 7" id="KW-0808">Transferase</keyword>
<dbReference type="InterPro" id="IPR053149">
    <property type="entry name" value="TPK"/>
</dbReference>
<dbReference type="SUPFAM" id="SSF63862">
    <property type="entry name" value="Thiamin pyrophosphokinase, substrate-binding domain"/>
    <property type="match status" value="1"/>
</dbReference>
<dbReference type="SMART" id="SM00983">
    <property type="entry name" value="TPK_B1_binding"/>
    <property type="match status" value="1"/>
</dbReference>
<dbReference type="InterPro" id="IPR007371">
    <property type="entry name" value="TPK_catalytic"/>
</dbReference>
<evidence type="ECO:0000313" key="8">
    <source>
        <dbReference type="Proteomes" id="UP001518925"/>
    </source>
</evidence>
<name>A0ABS2DJ24_9BACI</name>
<dbReference type="SUPFAM" id="SSF63999">
    <property type="entry name" value="Thiamin pyrophosphokinase, catalytic domain"/>
    <property type="match status" value="1"/>
</dbReference>
<dbReference type="InterPro" id="IPR036759">
    <property type="entry name" value="TPK_catalytic_sf"/>
</dbReference>
<dbReference type="EC" id="2.7.6.2" evidence="5"/>
<evidence type="ECO:0000256" key="4">
    <source>
        <dbReference type="ARBA" id="ARBA00022840"/>
    </source>
</evidence>
<dbReference type="Proteomes" id="UP001518925">
    <property type="component" value="Unassembled WGS sequence"/>
</dbReference>
<evidence type="ECO:0000256" key="1">
    <source>
        <dbReference type="ARBA" id="ARBA00022679"/>
    </source>
</evidence>
<dbReference type="InterPro" id="IPR036371">
    <property type="entry name" value="TPK_B1-bd_sf"/>
</dbReference>
<sequence length="216" mass="24337">MHIHIVAGGPSNMIPDLTKYHNEDVYWIGVDRGLLYLLEQGIKPIKGIGDFDSVTETEMEWMNTTYKEFMLSPAEKDETDLELALNWAIEQKPSKIIVFGATGGRLDHALSNIQLLLKGSHHKLEIEIIDIQNSVKLVEPGFHLLTKNNGYKYVSFLPFSHEVKGITITGVKYPLTNVDIKWGTTLCVSNEIIEESGTFSFKQGIVIMVKSKDLME</sequence>
<dbReference type="InterPro" id="IPR006282">
    <property type="entry name" value="Thi_PPkinase"/>
</dbReference>
<dbReference type="InterPro" id="IPR007373">
    <property type="entry name" value="Thiamin_PyroPKinase_B1-bd"/>
</dbReference>
<dbReference type="Pfam" id="PF04263">
    <property type="entry name" value="TPK_catalytic"/>
    <property type="match status" value="1"/>
</dbReference>
<dbReference type="GO" id="GO:0004788">
    <property type="term" value="F:thiamine diphosphokinase activity"/>
    <property type="evidence" value="ECO:0007669"/>
    <property type="project" value="UniProtKB-EC"/>
</dbReference>
<evidence type="ECO:0000313" key="7">
    <source>
        <dbReference type="EMBL" id="MBM6618490.1"/>
    </source>
</evidence>
<dbReference type="RefSeq" id="WP_204203834.1">
    <property type="nucleotide sequence ID" value="NZ_JAFELM010000031.1"/>
</dbReference>
<proteinExistence type="predicted"/>
<dbReference type="CDD" id="cd07995">
    <property type="entry name" value="TPK"/>
    <property type="match status" value="1"/>
</dbReference>
<dbReference type="Gene3D" id="3.40.50.10240">
    <property type="entry name" value="Thiamin pyrophosphokinase, catalytic domain"/>
    <property type="match status" value="1"/>
</dbReference>
<keyword evidence="4" id="KW-0067">ATP-binding</keyword>
<accession>A0ABS2DJ24</accession>
<evidence type="ECO:0000256" key="3">
    <source>
        <dbReference type="ARBA" id="ARBA00022777"/>
    </source>
</evidence>
<keyword evidence="8" id="KW-1185">Reference proteome</keyword>
<dbReference type="PANTHER" id="PTHR41299">
    <property type="entry name" value="THIAMINE PYROPHOSPHOKINASE"/>
    <property type="match status" value="1"/>
</dbReference>
<dbReference type="EMBL" id="JAFELM010000031">
    <property type="protein sequence ID" value="MBM6618490.1"/>
    <property type="molecule type" value="Genomic_DNA"/>
</dbReference>
<keyword evidence="3" id="KW-0418">Kinase</keyword>
<protein>
    <recommendedName>
        <fullName evidence="5">Thiamine diphosphokinase</fullName>
        <ecNumber evidence="5">2.7.6.2</ecNumber>
    </recommendedName>
</protein>
<dbReference type="Pfam" id="PF04265">
    <property type="entry name" value="TPK_B1_binding"/>
    <property type="match status" value="1"/>
</dbReference>
<keyword evidence="2" id="KW-0547">Nucleotide-binding</keyword>
<reference evidence="7 8" key="1">
    <citation type="submission" date="2021-02" db="EMBL/GenBank/DDBJ databases">
        <title>Bacillus sp. RD4P76, an endophyte from a halophyte.</title>
        <authorList>
            <person name="Sun J.-Q."/>
        </authorList>
    </citation>
    <scope>NUCLEOTIDE SEQUENCE [LARGE SCALE GENOMIC DNA]</scope>
    <source>
        <strain evidence="7 8">RD4P76</strain>
    </source>
</reference>
<dbReference type="PANTHER" id="PTHR41299:SF1">
    <property type="entry name" value="THIAMINE PYROPHOSPHOKINASE"/>
    <property type="match status" value="1"/>
</dbReference>